<evidence type="ECO:0000256" key="1">
    <source>
        <dbReference type="SAM" id="MobiDB-lite"/>
    </source>
</evidence>
<evidence type="ECO:0000313" key="3">
    <source>
        <dbReference type="Proteomes" id="UP001607303"/>
    </source>
</evidence>
<dbReference type="AlphaFoldDB" id="A0ABD2AM09"/>
<sequence length="185" mass="20302">MPANDGGPVFELARNSYAGTTTEKKEPACSAWRALHPIIKVAFSRLRIVLELASEPRCPHRAPSPPVREPLTDNSRGEKTNEPEVRTCPINTKGDTVFDQGAYSLLEARNTVLDGPFALFESPCVRKVKGVGSELLPLLLDCCYCCSEWEESRSSILRILGSLTAWHKLPQTTAVVHGKENEEGG</sequence>
<gene>
    <name evidence="2" type="ORF">V1477_020251</name>
</gene>
<dbReference type="Proteomes" id="UP001607303">
    <property type="component" value="Unassembled WGS sequence"/>
</dbReference>
<organism evidence="2 3">
    <name type="scientific">Vespula maculifrons</name>
    <name type="common">Eastern yellow jacket</name>
    <name type="synonym">Wasp</name>
    <dbReference type="NCBI Taxonomy" id="7453"/>
    <lineage>
        <taxon>Eukaryota</taxon>
        <taxon>Metazoa</taxon>
        <taxon>Ecdysozoa</taxon>
        <taxon>Arthropoda</taxon>
        <taxon>Hexapoda</taxon>
        <taxon>Insecta</taxon>
        <taxon>Pterygota</taxon>
        <taxon>Neoptera</taxon>
        <taxon>Endopterygota</taxon>
        <taxon>Hymenoptera</taxon>
        <taxon>Apocrita</taxon>
        <taxon>Aculeata</taxon>
        <taxon>Vespoidea</taxon>
        <taxon>Vespidae</taxon>
        <taxon>Vespinae</taxon>
        <taxon>Vespula</taxon>
    </lineage>
</organism>
<feature type="region of interest" description="Disordered" evidence="1">
    <location>
        <begin position="58"/>
        <end position="87"/>
    </location>
</feature>
<feature type="compositionally biased region" description="Basic and acidic residues" evidence="1">
    <location>
        <begin position="75"/>
        <end position="85"/>
    </location>
</feature>
<name>A0ABD2AM09_VESMC</name>
<protein>
    <submittedName>
        <fullName evidence="2">Uncharacterized protein</fullName>
    </submittedName>
</protein>
<comment type="caution">
    <text evidence="2">The sequence shown here is derived from an EMBL/GenBank/DDBJ whole genome shotgun (WGS) entry which is preliminary data.</text>
</comment>
<evidence type="ECO:0000313" key="2">
    <source>
        <dbReference type="EMBL" id="KAL2721431.1"/>
    </source>
</evidence>
<dbReference type="EMBL" id="JAYRBN010000116">
    <property type="protein sequence ID" value="KAL2721431.1"/>
    <property type="molecule type" value="Genomic_DNA"/>
</dbReference>
<proteinExistence type="predicted"/>
<reference evidence="2 3" key="1">
    <citation type="journal article" date="2024" name="Ann. Entomol. Soc. Am.">
        <title>Genomic analyses of the southern and eastern yellowjacket wasps (Hymenoptera: Vespidae) reveal evolutionary signatures of social life.</title>
        <authorList>
            <person name="Catto M.A."/>
            <person name="Caine P.B."/>
            <person name="Orr S.E."/>
            <person name="Hunt B.G."/>
            <person name="Goodisman M.A.D."/>
        </authorList>
    </citation>
    <scope>NUCLEOTIDE SEQUENCE [LARGE SCALE GENOMIC DNA]</scope>
    <source>
        <strain evidence="2">232</strain>
        <tissue evidence="2">Head and thorax</tissue>
    </source>
</reference>
<accession>A0ABD2AM09</accession>
<keyword evidence="3" id="KW-1185">Reference proteome</keyword>